<evidence type="ECO:0000313" key="5">
    <source>
        <dbReference type="EMBL" id="TGZ32344.1"/>
    </source>
</evidence>
<keyword evidence="2" id="KW-0342">GTP-binding</keyword>
<evidence type="ECO:0000256" key="2">
    <source>
        <dbReference type="ARBA" id="ARBA00023134"/>
    </source>
</evidence>
<dbReference type="AlphaFoldDB" id="A0A4V3S674"/>
<keyword evidence="6" id="KW-1185">Reference proteome</keyword>
<evidence type="ECO:0000259" key="4">
    <source>
        <dbReference type="PROSITE" id="PS51715"/>
    </source>
</evidence>
<accession>A0A4V3S674</accession>
<dbReference type="GO" id="GO:0003924">
    <property type="term" value="F:GTPase activity"/>
    <property type="evidence" value="ECO:0007669"/>
    <property type="project" value="InterPro"/>
</dbReference>
<dbReference type="Gene3D" id="3.40.50.300">
    <property type="entry name" value="P-loop containing nucleotide triphosphate hydrolases"/>
    <property type="match status" value="2"/>
</dbReference>
<keyword evidence="1" id="KW-0547">Nucleotide-binding</keyword>
<dbReference type="GO" id="GO:0005525">
    <property type="term" value="F:GTP binding"/>
    <property type="evidence" value="ECO:0007669"/>
    <property type="project" value="UniProtKB-KW"/>
</dbReference>
<gene>
    <name evidence="5" type="ORF">DBV15_07225</name>
</gene>
<evidence type="ECO:0000313" key="6">
    <source>
        <dbReference type="Proteomes" id="UP000310200"/>
    </source>
</evidence>
<organism evidence="5 6">
    <name type="scientific">Temnothorax longispinosus</name>
    <dbReference type="NCBI Taxonomy" id="300112"/>
    <lineage>
        <taxon>Eukaryota</taxon>
        <taxon>Metazoa</taxon>
        <taxon>Ecdysozoa</taxon>
        <taxon>Arthropoda</taxon>
        <taxon>Hexapoda</taxon>
        <taxon>Insecta</taxon>
        <taxon>Pterygota</taxon>
        <taxon>Neoptera</taxon>
        <taxon>Endopterygota</taxon>
        <taxon>Hymenoptera</taxon>
        <taxon>Apocrita</taxon>
        <taxon>Aculeata</taxon>
        <taxon>Formicoidea</taxon>
        <taxon>Formicidae</taxon>
        <taxon>Myrmicinae</taxon>
        <taxon>Temnothorax</taxon>
    </lineage>
</organism>
<dbReference type="SUPFAM" id="SSF52540">
    <property type="entry name" value="P-loop containing nucleoside triphosphate hydrolases"/>
    <property type="match status" value="1"/>
</dbReference>
<name>A0A4V3S674_9HYME</name>
<evidence type="ECO:0000256" key="1">
    <source>
        <dbReference type="ARBA" id="ARBA00022741"/>
    </source>
</evidence>
<dbReference type="EMBL" id="QBLH01003879">
    <property type="protein sequence ID" value="TGZ32344.1"/>
    <property type="molecule type" value="Genomic_DNA"/>
</dbReference>
<dbReference type="InterPro" id="IPR030386">
    <property type="entry name" value="G_GB1_RHD3_dom"/>
</dbReference>
<comment type="caution">
    <text evidence="5">The sequence shown here is derived from an EMBL/GenBank/DDBJ whole genome shotgun (WGS) entry which is preliminary data.</text>
</comment>
<evidence type="ECO:0000256" key="3">
    <source>
        <dbReference type="PROSITE-ProRule" id="PRU01052"/>
    </source>
</evidence>
<reference evidence="5 6" key="1">
    <citation type="journal article" date="2019" name="Philos. Trans. R. Soc. Lond., B, Biol. Sci.">
        <title>Ant behaviour and brain gene expression of defending hosts depend on the ecological success of the intruding social parasite.</title>
        <authorList>
            <person name="Kaur R."/>
            <person name="Stoldt M."/>
            <person name="Jongepier E."/>
            <person name="Feldmeyer B."/>
            <person name="Menzel F."/>
            <person name="Bornberg-Bauer E."/>
            <person name="Foitzik S."/>
        </authorList>
    </citation>
    <scope>NUCLEOTIDE SEQUENCE [LARGE SCALE GENOMIC DNA]</scope>
    <source>
        <tissue evidence="5">Whole body</tissue>
    </source>
</reference>
<dbReference type="Pfam" id="PF02263">
    <property type="entry name" value="GBP"/>
    <property type="match status" value="2"/>
</dbReference>
<dbReference type="Gene3D" id="1.20.58.420">
    <property type="entry name" value="AHSP"/>
    <property type="match status" value="1"/>
</dbReference>
<dbReference type="PROSITE" id="PS51715">
    <property type="entry name" value="G_GB1_RHD3"/>
    <property type="match status" value="2"/>
</dbReference>
<comment type="similarity">
    <text evidence="3">Belongs to the TRAFAC class dynamin-like GTPase superfamily. GB1/RHD3 GTPase family.</text>
</comment>
<dbReference type="PANTHER" id="PTHR10751">
    <property type="entry name" value="GUANYLATE BINDING PROTEIN"/>
    <property type="match status" value="1"/>
</dbReference>
<feature type="domain" description="GB1/RHD3-type G" evidence="4">
    <location>
        <begin position="49"/>
        <end position="83"/>
    </location>
</feature>
<proteinExistence type="inferred from homology"/>
<feature type="domain" description="GB1/RHD3-type G" evidence="4">
    <location>
        <begin position="105"/>
        <end position="230"/>
    </location>
</feature>
<sequence length="336" mass="38498">MDAQMQDMDLVDGGRPVQVQVVLAHPDHYTFELDEAALSEIFLHDDVKDRNVVVVSVAGALRKGKSFLLDFFLRYMNNKYTLQNNTDSWLGAEDEPLSVFHGGEEDNLQHLQLFTEYGRLALESSESTPFQRLQFLVRDWAYPYETDYGANGEKKLLDKILEISDRQHPELQSLRRHIMSCFSDISCFLMPHPGLEVATKPRFDCRLSEIQAEFKKQLKVLIPMILAPENLMTKKINGQVVKAKDLLEYLKSYINLYKRDELSEPKSVLVMMDNVCGGAKPFLATDHLESEHQHCMNTVLCHIQNKRKMGGEELSQISMEKLIKASPGLLVFETCR</sequence>
<dbReference type="InterPro" id="IPR015894">
    <property type="entry name" value="Guanylate-bd_N"/>
</dbReference>
<protein>
    <submittedName>
        <fullName evidence="5">Atlastin</fullName>
    </submittedName>
</protein>
<dbReference type="STRING" id="300112.A0A4V3S674"/>
<dbReference type="Proteomes" id="UP000310200">
    <property type="component" value="Unassembled WGS sequence"/>
</dbReference>
<dbReference type="InterPro" id="IPR027417">
    <property type="entry name" value="P-loop_NTPase"/>
</dbReference>